<protein>
    <recommendedName>
        <fullName evidence="4">Lipoprotein</fullName>
    </recommendedName>
</protein>
<reference evidence="2 3" key="1">
    <citation type="submission" date="2023-12" db="EMBL/GenBank/DDBJ databases">
        <title>Sinomonas terricola sp. nov, isolated from litchi orchard soil in Guangdong, PR China.</title>
        <authorList>
            <person name="Jiaxin W."/>
            <person name="Yang Z."/>
            <person name="Honghui Z."/>
        </authorList>
    </citation>
    <scope>NUCLEOTIDE SEQUENCE [LARGE SCALE GENOMIC DNA]</scope>
    <source>
        <strain evidence="2 3">JGH33</strain>
    </source>
</reference>
<keyword evidence="3" id="KW-1185">Reference proteome</keyword>
<keyword evidence="1" id="KW-0732">Signal</keyword>
<evidence type="ECO:0000313" key="3">
    <source>
        <dbReference type="Proteomes" id="UP001304769"/>
    </source>
</evidence>
<dbReference type="EMBL" id="JAYGGQ010000014">
    <property type="protein sequence ID" value="MEA5456480.1"/>
    <property type="molecule type" value="Genomic_DNA"/>
</dbReference>
<organism evidence="2 3">
    <name type="scientific">Sinomonas terricola</name>
    <dbReference type="NCBI Taxonomy" id="3110330"/>
    <lineage>
        <taxon>Bacteria</taxon>
        <taxon>Bacillati</taxon>
        <taxon>Actinomycetota</taxon>
        <taxon>Actinomycetes</taxon>
        <taxon>Micrococcales</taxon>
        <taxon>Micrococcaceae</taxon>
        <taxon>Sinomonas</taxon>
    </lineage>
</organism>
<gene>
    <name evidence="2" type="ORF">SPF06_17250</name>
</gene>
<proteinExistence type="predicted"/>
<sequence>MKRSLLAAVVAATMLLTACGGDGRMNVQDSCKYLTGDTFKPTGTQLQQAKQIADHYADLAKKVDPSIAGFIQSMADLEKKVADSATGVAGADQQKQLGDALNSIGKVCGG</sequence>
<name>A0ABU5T9W3_9MICC</name>
<evidence type="ECO:0008006" key="4">
    <source>
        <dbReference type="Google" id="ProtNLM"/>
    </source>
</evidence>
<feature type="signal peptide" evidence="1">
    <location>
        <begin position="1"/>
        <end position="20"/>
    </location>
</feature>
<feature type="chain" id="PRO_5046708579" description="Lipoprotein" evidence="1">
    <location>
        <begin position="21"/>
        <end position="110"/>
    </location>
</feature>
<dbReference type="PROSITE" id="PS51257">
    <property type="entry name" value="PROKAR_LIPOPROTEIN"/>
    <property type="match status" value="1"/>
</dbReference>
<comment type="caution">
    <text evidence="2">The sequence shown here is derived from an EMBL/GenBank/DDBJ whole genome shotgun (WGS) entry which is preliminary data.</text>
</comment>
<dbReference type="RefSeq" id="WP_323280370.1">
    <property type="nucleotide sequence ID" value="NZ_JAYGGQ010000014.1"/>
</dbReference>
<dbReference type="Proteomes" id="UP001304769">
    <property type="component" value="Unassembled WGS sequence"/>
</dbReference>
<evidence type="ECO:0000313" key="2">
    <source>
        <dbReference type="EMBL" id="MEA5456480.1"/>
    </source>
</evidence>
<accession>A0ABU5T9W3</accession>
<evidence type="ECO:0000256" key="1">
    <source>
        <dbReference type="SAM" id="SignalP"/>
    </source>
</evidence>